<comment type="caution">
    <text evidence="5">The sequence shown here is derived from an EMBL/GenBank/DDBJ whole genome shotgun (WGS) entry which is preliminary data.</text>
</comment>
<feature type="domain" description="J" evidence="3">
    <location>
        <begin position="3027"/>
        <end position="3109"/>
    </location>
</feature>
<proteinExistence type="predicted"/>
<dbReference type="InterPro" id="IPR007842">
    <property type="entry name" value="HEPN_dom"/>
</dbReference>
<gene>
    <name evidence="5" type="ORF">FSP39_017235</name>
</gene>
<dbReference type="SUPFAM" id="SSF81593">
    <property type="entry name" value="Nucleotidyltransferase substrate binding subunit/domain"/>
    <property type="match status" value="1"/>
</dbReference>
<keyword evidence="1" id="KW-0175">Coiled coil</keyword>
<accession>A0AA88YJS3</accession>
<dbReference type="InterPro" id="IPR058210">
    <property type="entry name" value="SACS/Nov_dom"/>
</dbReference>
<dbReference type="InterPro" id="IPR036869">
    <property type="entry name" value="J_dom_sf"/>
</dbReference>
<dbReference type="PROSITE" id="PS50910">
    <property type="entry name" value="HEPN"/>
    <property type="match status" value="1"/>
</dbReference>
<dbReference type="Proteomes" id="UP001186944">
    <property type="component" value="Unassembled WGS sequence"/>
</dbReference>
<evidence type="ECO:0000313" key="6">
    <source>
        <dbReference type="Proteomes" id="UP001186944"/>
    </source>
</evidence>
<dbReference type="PANTHER" id="PTHR15600">
    <property type="entry name" value="SACSIN"/>
    <property type="match status" value="1"/>
</dbReference>
<dbReference type="Pfam" id="PF05168">
    <property type="entry name" value="HEPN"/>
    <property type="match status" value="1"/>
</dbReference>
<dbReference type="Gene3D" id="1.20.120.330">
    <property type="entry name" value="Nucleotidyltransferases domain 2"/>
    <property type="match status" value="1"/>
</dbReference>
<sequence>TPAICLYNDGVFADEDWEGITMVRKSVKRENPLKVGKFGLGFKSVFHITDYVTVISGETLLFIDPLKEEEVCGFLDLKDVGDVLEVQNSMSPLYKLFGIDDQSSQGFPGSLFWFPLRSKVSDLSHNLYSLEKCKGLFCSFRNEAPIELLFCKSLERVELYNDEQTLDGEKLDMEFSVGIDDGVEGCDTLYSVRSKREDFKEQLEILEKNLADSNDSLVNDEPLEMSYVLPITLKTDTGEVKLNQWLIVHYCHQGDMDRRMNKLISDTRSKYRPYMGIAAPISSALDKGEIFCLLPLPSQSESQTGLPVHVNGFLALDSNRNHIKWATQDQERSQSHKDNDLVWNELMIRNIFPKVYTKFLEEIRKLSEAQVGSKDLLQFFYRSLPRRNCTKENWMDVIDHVLKHVLATGLPCLKQELWFDCMTSVFSIFEDDIDEATKVSILQLYDFSDVHTIHIEGNEDVYHELKKLCPTLRSTSPKDFRNFLRTKSEYKRCNSEDKGRFLTFAISDGILAEMKGLELIPLHNSEGPVMFDSFRERRRTGSEIFSCEKGEEKILLDFDHSYKVVATKIAGSVADSIRKLRRSGYYQLGAMNTCIFARHLSRTLGRRIPQNKIIAIESHDLGKNWLQKLWSYLKSECSSDLSEFIGLPIVPTLIPSQDGYVQLCEMVDSLISYTDDEADILWRALYVLGIHAVSESELSQFLHPKLYPGHGYVRRFSPNEVKTLLTKIEKERIRDLIRMANEDWTFDDRMQIVDFMKGMVDTSDTAKQIILNMNIFQTKTAADDLFNDEYVSIKKGFPLYVGDSDFPVGFPKTFIVTNDTTLREIARKLGTKFLNTEDVIMMCLNHFHSSHHELRRLCFYILERKDSFSKREYLISRLQSISFVKKNKEEYERPCQLFCPDDSSLRNLFAKQDMIPFEESKQLELLMKAGMLLTKKDVRDKHILVVCKFLNNNCSISNTDKEMIIKKANTLLEISSGNPKLKAMLESPECQNLRFIPNRQKPPSSYTETLPWFQSTSLLFSPSELVTAENGALLVGSVAPVISPNCPKDFNSIGREPYYMDVLQQLQHALVKFSVEELEEYKIVLLSIYKFLNISKIPSDSFVRANLPKRYILLGDTFVEPENVYCETRKEDLRLDPYLNPLPADLKRQVQVFLKYNEYRCFKFQTPEAQIKVLHQIKLKHSGKRCLPDSEVERDLNICNDILTNICRKKLSMERMEIVLPIDSMEKGQLIFAEAKDCSYCGTDWLSKAYRDSEALNFVHQKIPRDVAEYFGVKSVKQKIANATDMLPQAEFGQSEDLTTRLRNLLSDGYTDGFSVPKEIVQNADDAGATVVRFLYDERENKEFRSFLLDDEMKECQGPALWAYNDKQFSKNDFANIQKISGATKKGDTTKIGRFGLGFNAVYNITDVPCFISGNNIAYFDPHRKFLRDAFQSEQSTGILLDLSQSQLMANFRDQFQPFVNVFGFHPQQEHTRCVFNGTIFRFHLRTKKQAKESGICRVHYTRNEMIKLLRMLFESAGNLLLFTQNVQEVSLHYLQNGSTNPDDDMVLVFKIRKEEIFQPPLDTRNILTTATQILTKAKPHDGSTTTQRFICRTNMTMTTGTGLTEVVDGKTYGDKVESEWLISWSLGRCKSLRLYKDGDSDGALPLTAVALPFNGHKCLHMKDVSVGFYKESHLFVYLPLPVKVPFPLHVNGSFAVSADRRRLLTHTSDDKSDSRQVNWNSALIGDSLLHSYLQFLVHIGNYCLHDVREFYYLWPTDCGHEGTWKPLLKDFYRTLTEKEGLKMFFGLRNNESAWLAFEECTFLDESFSNDTKIYSLVFTVLKRLAKNHRLCPVELPQTIRQSFIKAGLCSELNRRTMSKFAFYKLFLPNIGELELDLEDKEQLVIYALRQENKNLAQLLMANACITSKPRKNFHLPSELVHPNSRWKTLFVIDDERFPSEAFCKEEILESLQSIGMLTTELPWDLIRLQAKTNQNLHARCTECSRERTKTILKYIHENHINDRICPKEVYEEFGVKKSKAEEISQLKKESSKVYIDKVVKLLGHWNLLPILEQKDKSIPKLCRLDRSKQLVLDIQSGKPELQEALVSLKLPIPDKLSIDDTRHITYGKTSIYRAVAISFVANIFDPLAVVKCLYSHRNEFKDLTVETCDEVLKFISESISEEGLIKELNLKRMIQSLPFFVSLSDKVISIVDRDVVLVLPNDVPNSGIEEWSMNANITLLRENPYLAKVHKFVGCVVEKPYDLYCKRILKTFQYLPNDAALQHLTYLRDKIFPVTIGKERDDLKFHLSLTEFIIMSGRRHRADCFFDPFVELFSAMCYKEELPPDPFCQDSWRGFMNFAGMKSEITTDIYISLATRLQNNGNTRTSVNLDQIVNNSTLLVKALSYFPKLWEKGTFLRDVCSIRFVLRSEPCSVKQKILPLKSNDLLLVAFEDSSTLEFEDLCWSSCNIISDSANPQHWYGMSNKQRNIVLKSLRVHCPPKTTVVLEHVKHLSKKFATNREILKKDDKMELVFTDVLHNIYIFLNETFIPELSKEPIIYIKEKKILTSSALVVLDMTETDEIPPYLFKAPLYFGQFFGLFKKLGASETLSCNHFAKVLETIYIEAKEDGDLHPEEISNVIKAAQKLFRMLDSGSKNDLTIKTLYLPSKEKHLLSCSDLVFVDDKMIEERIGENLPGMNYFVGFTALRMKVDDPVRHINLLSEDLRPMMLSKVVKESIPEELKDAVVDSARAKRLSDFFRGPKFLHGVLRLLMHERHKRDQNLTEDEQKEVKSKLINVEVIELQSLQTSLIWKGKPLENTTRSSKIFMESIIKERQFQDNIEVPTIYFSDATNQNQTEWIQSVDKILSQYINRCIGRKLGESLMYLSDILKCISNPGEIQKILNSHDIVALDIPLGLMEDFMPPLGSEIPLNLHHLLDNTFSFYEDGEYVALEIYDPFVDDENDVSAEDYDDESKSSPVYILAVMITRLSIDDADVTDMEYKLDVGSDSFETAKSSRIYKFVRKDKKSDGSLDCVDGAKVMNWNMDAVKKYILSIMKDAAKKSKSEMRRIVKRLLLQYHPDKHTENKEYFTELTQLIQYLVSKIERGESLDDIDLEEMQGDNRRNYNSSFCGGIFRRGRRYAEQRSDNRDSGPSFFDAFRHTGPQPGQARRWIRQAEIDLMTANNDKHDDKAHNWVCYKCHQASEKALKALLYKVGSGDMDLKSHRLPQLASSTHDAELIGLAGSLEDNTGSYFRMRYPDAVGGFSGITGCRIPSDIYTRDQAERAVHLATGIVHLVQAKL</sequence>
<dbReference type="InterPro" id="IPR052972">
    <property type="entry name" value="Sacsin_chaperone_reg"/>
</dbReference>
<feature type="domain" description="HEPN" evidence="4">
    <location>
        <begin position="3153"/>
        <end position="3272"/>
    </location>
</feature>
<evidence type="ECO:0000259" key="3">
    <source>
        <dbReference type="PROSITE" id="PS50076"/>
    </source>
</evidence>
<dbReference type="InterPro" id="IPR001623">
    <property type="entry name" value="DnaJ_domain"/>
</dbReference>
<dbReference type="InterPro" id="IPR036890">
    <property type="entry name" value="HATPase_C_sf"/>
</dbReference>
<dbReference type="Gene3D" id="1.10.287.110">
    <property type="entry name" value="DnaJ domain"/>
    <property type="match status" value="1"/>
</dbReference>
<dbReference type="CDD" id="cd06257">
    <property type="entry name" value="DnaJ"/>
    <property type="match status" value="1"/>
</dbReference>
<feature type="region of interest" description="Disordered" evidence="2">
    <location>
        <begin position="3121"/>
        <end position="3147"/>
    </location>
</feature>
<evidence type="ECO:0000259" key="4">
    <source>
        <dbReference type="PROSITE" id="PS50910"/>
    </source>
</evidence>
<dbReference type="EMBL" id="VSWD01000007">
    <property type="protein sequence ID" value="KAK3098209.1"/>
    <property type="molecule type" value="Genomic_DNA"/>
</dbReference>
<evidence type="ECO:0008006" key="7">
    <source>
        <dbReference type="Google" id="ProtNLM"/>
    </source>
</evidence>
<feature type="coiled-coil region" evidence="1">
    <location>
        <begin position="189"/>
        <end position="216"/>
    </location>
</feature>
<evidence type="ECO:0000256" key="2">
    <source>
        <dbReference type="SAM" id="MobiDB-lite"/>
    </source>
</evidence>
<dbReference type="GO" id="GO:0030544">
    <property type="term" value="F:Hsp70 protein binding"/>
    <property type="evidence" value="ECO:0007669"/>
    <property type="project" value="TreeGrafter"/>
</dbReference>
<dbReference type="SMART" id="SM00748">
    <property type="entry name" value="HEPN"/>
    <property type="match status" value="1"/>
</dbReference>
<organism evidence="5 6">
    <name type="scientific">Pinctada imbricata</name>
    <name type="common">Atlantic pearl-oyster</name>
    <name type="synonym">Pinctada martensii</name>
    <dbReference type="NCBI Taxonomy" id="66713"/>
    <lineage>
        <taxon>Eukaryota</taxon>
        <taxon>Metazoa</taxon>
        <taxon>Spiralia</taxon>
        <taxon>Lophotrochozoa</taxon>
        <taxon>Mollusca</taxon>
        <taxon>Bivalvia</taxon>
        <taxon>Autobranchia</taxon>
        <taxon>Pteriomorphia</taxon>
        <taxon>Pterioida</taxon>
        <taxon>Pterioidea</taxon>
        <taxon>Pteriidae</taxon>
        <taxon>Pinctada</taxon>
    </lineage>
</organism>
<protein>
    <recommendedName>
        <fullName evidence="7">Sacsin</fullName>
    </recommendedName>
</protein>
<dbReference type="PANTHER" id="PTHR15600:SF42">
    <property type="entry name" value="SACSIN"/>
    <property type="match status" value="1"/>
</dbReference>
<evidence type="ECO:0000256" key="1">
    <source>
        <dbReference type="SAM" id="Coils"/>
    </source>
</evidence>
<dbReference type="SUPFAM" id="SSF55874">
    <property type="entry name" value="ATPase domain of HSP90 chaperone/DNA topoisomerase II/histidine kinase"/>
    <property type="match status" value="2"/>
</dbReference>
<dbReference type="NCBIfam" id="NF047352">
    <property type="entry name" value="P_loop_sacsin"/>
    <property type="match status" value="1"/>
</dbReference>
<evidence type="ECO:0000313" key="5">
    <source>
        <dbReference type="EMBL" id="KAK3098209.1"/>
    </source>
</evidence>
<name>A0AA88YJS3_PINIB</name>
<dbReference type="Pfam" id="PF25794">
    <property type="entry name" value="SACS"/>
    <property type="match status" value="2"/>
</dbReference>
<dbReference type="SUPFAM" id="SSF46565">
    <property type="entry name" value="Chaperone J-domain"/>
    <property type="match status" value="1"/>
</dbReference>
<feature type="non-terminal residue" evidence="5">
    <location>
        <position position="1"/>
    </location>
</feature>
<keyword evidence="6" id="KW-1185">Reference proteome</keyword>
<reference evidence="5" key="1">
    <citation type="submission" date="2019-08" db="EMBL/GenBank/DDBJ databases">
        <title>The improved chromosome-level genome for the pearl oyster Pinctada fucata martensii using PacBio sequencing and Hi-C.</title>
        <authorList>
            <person name="Zheng Z."/>
        </authorList>
    </citation>
    <scope>NUCLEOTIDE SEQUENCE</scope>
    <source>
        <strain evidence="5">ZZ-2019</strain>
        <tissue evidence="5">Adductor muscle</tissue>
    </source>
</reference>
<dbReference type="PROSITE" id="PS50076">
    <property type="entry name" value="DNAJ_2"/>
    <property type="match status" value="1"/>
</dbReference>